<feature type="transmembrane region" description="Helical" evidence="1">
    <location>
        <begin position="50"/>
        <end position="72"/>
    </location>
</feature>
<name>A0ABS4G7K1_9CLOT</name>
<evidence type="ECO:0008006" key="4">
    <source>
        <dbReference type="Google" id="ProtNLM"/>
    </source>
</evidence>
<feature type="transmembrane region" description="Helical" evidence="1">
    <location>
        <begin position="84"/>
        <end position="101"/>
    </location>
</feature>
<protein>
    <recommendedName>
        <fullName evidence="4">DUF4153 domain-containing protein</fullName>
    </recommendedName>
</protein>
<feature type="transmembrane region" description="Helical" evidence="1">
    <location>
        <begin position="21"/>
        <end position="38"/>
    </location>
</feature>
<keyword evidence="1" id="KW-0472">Membrane</keyword>
<evidence type="ECO:0000313" key="2">
    <source>
        <dbReference type="EMBL" id="MBP1920548.1"/>
    </source>
</evidence>
<sequence>MKMVENVKKSMKDLRTGFERYPVTLLASVVLLVILISLNEMDMKDIDTEILGRIAMVVGLSLPLSISVAHLNEGLLARKPQFKALAFAFAAVLLVAYYFLFTEDQDMVTGMRYAATLVSLIIGVFFTQRLNIRLNYETYVTKVFYAFFLTALYSGVLYFGISAIIFTINSLFDAEIPDKYYMYSFLTVVFVFAASMFLSKLPRIEETFEDHKYTKALKVLLLYIVIPLITIYTGILYVYFIKIIVTGVWPRGLVSNLVLWYSVLSAGVIFFISPLVSENVVAKAFRNFFPIADLPILAMMFVSMGLRIDQYGFTENRYLVVILGIWALVAMVWFIAIRKLNNIFLPISLTLTALIAVFGPLSAFKVSEMSQNDRLESILERNSMVQAGAVVPNASIPDADKREISAIASFFESRETYDMEYVPEGFNTMDMKVVFGFPYDDNRGYPDDNYFYFFVPIENQVLDIKGYEHFVKAVTYQTNEYSLGTVSMKYDSANSELIFTGSSGELLKADFKAYYQKMWDASSTSAGKGEVSVKDATFTEENEKISVKIIFESMNGNLEDGKIRIDNAAYFVLVQVK</sequence>
<keyword evidence="1" id="KW-0812">Transmembrane</keyword>
<comment type="caution">
    <text evidence="2">The sequence shown here is derived from an EMBL/GenBank/DDBJ whole genome shotgun (WGS) entry which is preliminary data.</text>
</comment>
<feature type="transmembrane region" description="Helical" evidence="1">
    <location>
        <begin position="288"/>
        <end position="306"/>
    </location>
</feature>
<dbReference type="EMBL" id="JAGGKC010000032">
    <property type="protein sequence ID" value="MBP1920548.1"/>
    <property type="molecule type" value="Genomic_DNA"/>
</dbReference>
<dbReference type="InterPro" id="IPR025291">
    <property type="entry name" value="DUF4153"/>
</dbReference>
<feature type="transmembrane region" description="Helical" evidence="1">
    <location>
        <begin position="257"/>
        <end position="276"/>
    </location>
</feature>
<feature type="transmembrane region" description="Helical" evidence="1">
    <location>
        <begin position="180"/>
        <end position="199"/>
    </location>
</feature>
<feature type="transmembrane region" description="Helical" evidence="1">
    <location>
        <begin position="113"/>
        <end position="132"/>
    </location>
</feature>
<feature type="transmembrane region" description="Helical" evidence="1">
    <location>
        <begin position="220"/>
        <end position="245"/>
    </location>
</feature>
<keyword evidence="3" id="KW-1185">Reference proteome</keyword>
<dbReference type="Pfam" id="PF13687">
    <property type="entry name" value="DUF4153"/>
    <property type="match status" value="1"/>
</dbReference>
<feature type="transmembrane region" description="Helical" evidence="1">
    <location>
        <begin position="343"/>
        <end position="364"/>
    </location>
</feature>
<evidence type="ECO:0000256" key="1">
    <source>
        <dbReference type="SAM" id="Phobius"/>
    </source>
</evidence>
<proteinExistence type="predicted"/>
<feature type="transmembrane region" description="Helical" evidence="1">
    <location>
        <begin position="144"/>
        <end position="168"/>
    </location>
</feature>
<gene>
    <name evidence="2" type="ORF">J2Z34_003061</name>
</gene>
<dbReference type="RefSeq" id="WP_209460719.1">
    <property type="nucleotide sequence ID" value="NZ_JAGGKC010000032.1"/>
</dbReference>
<feature type="transmembrane region" description="Helical" evidence="1">
    <location>
        <begin position="318"/>
        <end position="336"/>
    </location>
</feature>
<dbReference type="Proteomes" id="UP001519271">
    <property type="component" value="Unassembled WGS sequence"/>
</dbReference>
<organism evidence="2 3">
    <name type="scientific">Youngiibacter multivorans</name>
    <dbReference type="NCBI Taxonomy" id="937251"/>
    <lineage>
        <taxon>Bacteria</taxon>
        <taxon>Bacillati</taxon>
        <taxon>Bacillota</taxon>
        <taxon>Clostridia</taxon>
        <taxon>Eubacteriales</taxon>
        <taxon>Clostridiaceae</taxon>
        <taxon>Youngiibacter</taxon>
    </lineage>
</organism>
<reference evidence="2 3" key="1">
    <citation type="submission" date="2021-03" db="EMBL/GenBank/DDBJ databases">
        <title>Genomic Encyclopedia of Type Strains, Phase IV (KMG-IV): sequencing the most valuable type-strain genomes for metagenomic binning, comparative biology and taxonomic classification.</title>
        <authorList>
            <person name="Goeker M."/>
        </authorList>
    </citation>
    <scope>NUCLEOTIDE SEQUENCE [LARGE SCALE GENOMIC DNA]</scope>
    <source>
        <strain evidence="2 3">DSM 6139</strain>
    </source>
</reference>
<evidence type="ECO:0000313" key="3">
    <source>
        <dbReference type="Proteomes" id="UP001519271"/>
    </source>
</evidence>
<keyword evidence="1" id="KW-1133">Transmembrane helix</keyword>
<accession>A0ABS4G7K1</accession>